<keyword evidence="3" id="KW-1185">Reference proteome</keyword>
<dbReference type="InterPro" id="IPR005025">
    <property type="entry name" value="FMN_Rdtase-like_dom"/>
</dbReference>
<evidence type="ECO:0000259" key="1">
    <source>
        <dbReference type="Pfam" id="PF03358"/>
    </source>
</evidence>
<reference evidence="2 3" key="1">
    <citation type="submission" date="2018-08" db="EMBL/GenBank/DDBJ databases">
        <title>Comamonas testosteroni strain SWCO2.</title>
        <authorList>
            <person name="Jiang N."/>
            <person name="Zhang X.Z."/>
        </authorList>
    </citation>
    <scope>NUCLEOTIDE SEQUENCE [LARGE SCALE GENOMIC DNA]</scope>
    <source>
        <strain evidence="2 3">SWCO2</strain>
    </source>
</reference>
<dbReference type="GO" id="GO:0016491">
    <property type="term" value="F:oxidoreductase activity"/>
    <property type="evidence" value="ECO:0007669"/>
    <property type="project" value="InterPro"/>
</dbReference>
<dbReference type="Pfam" id="PF03358">
    <property type="entry name" value="FMN_red"/>
    <property type="match status" value="1"/>
</dbReference>
<dbReference type="EMBL" id="QURR01000036">
    <property type="protein sequence ID" value="RGE40461.1"/>
    <property type="molecule type" value="Genomic_DNA"/>
</dbReference>
<sequence length="185" mass="20312">MSNPKIGIIVGSNSKQSINRKLGQALAKLIADKADVQFLDISHLPLYNRDFDGQPEGKPFEDFKPQIRACDGLLFVTPEHNRSVPAVLKNALDGCSRPYGQSAWGGIPAAVIGTAAGGPATAMAQQHLRNVFVFLDMPTMQQPEGFIRWNDELIDAQGNIGPASHDFLNNYMTRFLAWVQLHAKK</sequence>
<accession>A0A373F8H0</accession>
<dbReference type="PANTHER" id="PTHR30543:SF21">
    <property type="entry name" value="NAD(P)H-DEPENDENT FMN REDUCTASE LOT6"/>
    <property type="match status" value="1"/>
</dbReference>
<dbReference type="OrthoDB" id="9812295at2"/>
<dbReference type="GO" id="GO:0010181">
    <property type="term" value="F:FMN binding"/>
    <property type="evidence" value="ECO:0007669"/>
    <property type="project" value="TreeGrafter"/>
</dbReference>
<dbReference type="GO" id="GO:0005829">
    <property type="term" value="C:cytosol"/>
    <property type="evidence" value="ECO:0007669"/>
    <property type="project" value="TreeGrafter"/>
</dbReference>
<name>A0A373F8H0_COMTE</name>
<dbReference type="SUPFAM" id="SSF52218">
    <property type="entry name" value="Flavoproteins"/>
    <property type="match status" value="1"/>
</dbReference>
<proteinExistence type="predicted"/>
<evidence type="ECO:0000313" key="2">
    <source>
        <dbReference type="EMBL" id="RGE40461.1"/>
    </source>
</evidence>
<dbReference type="Gene3D" id="3.40.50.360">
    <property type="match status" value="1"/>
</dbReference>
<dbReference type="AlphaFoldDB" id="A0A373F8H0"/>
<feature type="domain" description="NADPH-dependent FMN reductase-like" evidence="1">
    <location>
        <begin position="4"/>
        <end position="143"/>
    </location>
</feature>
<dbReference type="InterPro" id="IPR029039">
    <property type="entry name" value="Flavoprotein-like_sf"/>
</dbReference>
<protein>
    <submittedName>
        <fullName evidence="2">NAD(P)H-dependent oxidoreductase</fullName>
    </submittedName>
</protein>
<evidence type="ECO:0000313" key="3">
    <source>
        <dbReference type="Proteomes" id="UP000261948"/>
    </source>
</evidence>
<comment type="caution">
    <text evidence="2">The sequence shown here is derived from an EMBL/GenBank/DDBJ whole genome shotgun (WGS) entry which is preliminary data.</text>
</comment>
<gene>
    <name evidence="2" type="ORF">DZC30_20275</name>
</gene>
<dbReference type="PANTHER" id="PTHR30543">
    <property type="entry name" value="CHROMATE REDUCTASE"/>
    <property type="match status" value="1"/>
</dbReference>
<organism evidence="2 3">
    <name type="scientific">Comamonas testosteroni</name>
    <name type="common">Pseudomonas testosteroni</name>
    <dbReference type="NCBI Taxonomy" id="285"/>
    <lineage>
        <taxon>Bacteria</taxon>
        <taxon>Pseudomonadati</taxon>
        <taxon>Pseudomonadota</taxon>
        <taxon>Betaproteobacteria</taxon>
        <taxon>Burkholderiales</taxon>
        <taxon>Comamonadaceae</taxon>
        <taxon>Comamonas</taxon>
    </lineage>
</organism>
<dbReference type="Proteomes" id="UP000261948">
    <property type="component" value="Unassembled WGS sequence"/>
</dbReference>
<dbReference type="InterPro" id="IPR050712">
    <property type="entry name" value="NAD(P)H-dep_reductase"/>
</dbReference>